<dbReference type="InterPro" id="IPR006612">
    <property type="entry name" value="THAP_Znf"/>
</dbReference>
<evidence type="ECO:0000313" key="18">
    <source>
        <dbReference type="Proteomes" id="UP001233999"/>
    </source>
</evidence>
<feature type="region of interest" description="Disordered" evidence="13">
    <location>
        <begin position="413"/>
        <end position="432"/>
    </location>
</feature>
<evidence type="ECO:0000256" key="11">
    <source>
        <dbReference type="PROSITE-ProRule" id="PRU00309"/>
    </source>
</evidence>
<feature type="compositionally biased region" description="Acidic residues" evidence="13">
    <location>
        <begin position="413"/>
        <end position="423"/>
    </location>
</feature>
<dbReference type="EMBL" id="JASPKZ010004914">
    <property type="protein sequence ID" value="KAJ9589720.1"/>
    <property type="molecule type" value="Genomic_DNA"/>
</dbReference>
<feature type="region of interest" description="Disordered" evidence="13">
    <location>
        <begin position="152"/>
        <end position="187"/>
    </location>
</feature>
<dbReference type="SMART" id="SM00355">
    <property type="entry name" value="ZnF_C2H2"/>
    <property type="match status" value="14"/>
</dbReference>
<evidence type="ECO:0000256" key="9">
    <source>
        <dbReference type="ARBA" id="ARBA00023242"/>
    </source>
</evidence>
<dbReference type="Proteomes" id="UP001233999">
    <property type="component" value="Unassembled WGS sequence"/>
</dbReference>
<evidence type="ECO:0000259" key="15">
    <source>
        <dbReference type="PROSITE" id="PS50950"/>
    </source>
</evidence>
<dbReference type="Gene3D" id="3.30.160.60">
    <property type="entry name" value="Classic Zinc Finger"/>
    <property type="match status" value="6"/>
</dbReference>
<dbReference type="Pfam" id="PF13912">
    <property type="entry name" value="zf-C2H2_6"/>
    <property type="match status" value="3"/>
</dbReference>
<comment type="subcellular location">
    <subcellularLocation>
        <location evidence="1">Nucleus</location>
    </subcellularLocation>
</comment>
<keyword evidence="4 10" id="KW-0863">Zinc-finger</keyword>
<dbReference type="GO" id="GO:0005654">
    <property type="term" value="C:nucleoplasm"/>
    <property type="evidence" value="ECO:0007669"/>
    <property type="project" value="TreeGrafter"/>
</dbReference>
<feature type="domain" description="C2H2-type" evidence="14">
    <location>
        <begin position="631"/>
        <end position="658"/>
    </location>
</feature>
<evidence type="ECO:0000256" key="8">
    <source>
        <dbReference type="ARBA" id="ARBA00023163"/>
    </source>
</evidence>
<dbReference type="SUPFAM" id="SSF57716">
    <property type="entry name" value="Glucocorticoid receptor-like (DNA-binding domain)"/>
    <property type="match status" value="2"/>
</dbReference>
<organism evidence="17 18">
    <name type="scientific">Diploptera punctata</name>
    <name type="common">Pacific beetle cockroach</name>
    <dbReference type="NCBI Taxonomy" id="6984"/>
    <lineage>
        <taxon>Eukaryota</taxon>
        <taxon>Metazoa</taxon>
        <taxon>Ecdysozoa</taxon>
        <taxon>Arthropoda</taxon>
        <taxon>Hexapoda</taxon>
        <taxon>Insecta</taxon>
        <taxon>Pterygota</taxon>
        <taxon>Neoptera</taxon>
        <taxon>Polyneoptera</taxon>
        <taxon>Dictyoptera</taxon>
        <taxon>Blattodea</taxon>
        <taxon>Blaberoidea</taxon>
        <taxon>Blaberidae</taxon>
        <taxon>Diplopterinae</taxon>
        <taxon>Diploptera</taxon>
    </lineage>
</organism>
<gene>
    <name evidence="17" type="ORF">L9F63_017059</name>
</gene>
<protein>
    <submittedName>
        <fullName evidence="17">Uncharacterized protein</fullName>
    </submittedName>
</protein>
<dbReference type="SMART" id="SM00980">
    <property type="entry name" value="THAP"/>
    <property type="match status" value="1"/>
</dbReference>
<dbReference type="Pfam" id="PF00096">
    <property type="entry name" value="zf-C2H2"/>
    <property type="match status" value="2"/>
</dbReference>
<dbReference type="SMART" id="SM00692">
    <property type="entry name" value="DM3"/>
    <property type="match status" value="1"/>
</dbReference>
<reference evidence="17" key="2">
    <citation type="submission" date="2023-05" db="EMBL/GenBank/DDBJ databases">
        <authorList>
            <person name="Fouks B."/>
        </authorList>
    </citation>
    <scope>NUCLEOTIDE SEQUENCE</scope>
    <source>
        <strain evidence="17">Stay&amp;Tobe</strain>
        <tissue evidence="17">Testes</tissue>
    </source>
</reference>
<name>A0AAD8EGI0_DIPPU</name>
<dbReference type="GO" id="GO:0001227">
    <property type="term" value="F:DNA-binding transcription repressor activity, RNA polymerase II-specific"/>
    <property type="evidence" value="ECO:0007669"/>
    <property type="project" value="TreeGrafter"/>
</dbReference>
<feature type="domain" description="C2H2-type" evidence="14">
    <location>
        <begin position="714"/>
        <end position="741"/>
    </location>
</feature>
<keyword evidence="5 12" id="KW-0862">Zinc</keyword>
<evidence type="ECO:0000256" key="3">
    <source>
        <dbReference type="ARBA" id="ARBA00022737"/>
    </source>
</evidence>
<dbReference type="SMART" id="SM00868">
    <property type="entry name" value="zf-AD"/>
    <property type="match status" value="1"/>
</dbReference>
<accession>A0AAD8EGI0</accession>
<evidence type="ECO:0000256" key="6">
    <source>
        <dbReference type="ARBA" id="ARBA00023015"/>
    </source>
</evidence>
<feature type="binding site" evidence="12">
    <location>
        <position position="288"/>
    </location>
    <ligand>
        <name>Zn(2+)</name>
        <dbReference type="ChEBI" id="CHEBI:29105"/>
    </ligand>
</feature>
<dbReference type="InterPro" id="IPR036236">
    <property type="entry name" value="Znf_C2H2_sf"/>
</dbReference>
<evidence type="ECO:0000256" key="1">
    <source>
        <dbReference type="ARBA" id="ARBA00004123"/>
    </source>
</evidence>
<evidence type="ECO:0000259" key="16">
    <source>
        <dbReference type="PROSITE" id="PS51915"/>
    </source>
</evidence>
<keyword evidence="6" id="KW-0805">Transcription regulation</keyword>
<feature type="domain" description="C2H2-type" evidence="14">
    <location>
        <begin position="604"/>
        <end position="631"/>
    </location>
</feature>
<dbReference type="Pfam" id="PF05485">
    <property type="entry name" value="THAP"/>
    <property type="match status" value="1"/>
</dbReference>
<evidence type="ECO:0000256" key="10">
    <source>
        <dbReference type="PROSITE-ProRule" id="PRU00042"/>
    </source>
</evidence>
<dbReference type="PANTHER" id="PTHR24399">
    <property type="entry name" value="ZINC FINGER AND BTB DOMAIN-CONTAINING"/>
    <property type="match status" value="1"/>
</dbReference>
<proteinExistence type="predicted"/>
<dbReference type="PROSITE" id="PS50157">
    <property type="entry name" value="ZINC_FINGER_C2H2_2"/>
    <property type="match status" value="11"/>
</dbReference>
<feature type="binding site" evidence="12">
    <location>
        <position position="291"/>
    </location>
    <ligand>
        <name>Zn(2+)</name>
        <dbReference type="ChEBI" id="CHEBI:29105"/>
    </ligand>
</feature>
<keyword evidence="18" id="KW-1185">Reference proteome</keyword>
<evidence type="ECO:0000256" key="12">
    <source>
        <dbReference type="PROSITE-ProRule" id="PRU01263"/>
    </source>
</evidence>
<keyword evidence="2 12" id="KW-0479">Metal-binding</keyword>
<feature type="region of interest" description="Disordered" evidence="13">
    <location>
        <begin position="103"/>
        <end position="131"/>
    </location>
</feature>
<feature type="domain" description="C2H2-type" evidence="14">
    <location>
        <begin position="687"/>
        <end position="714"/>
    </location>
</feature>
<dbReference type="PROSITE" id="PS00028">
    <property type="entry name" value="ZINC_FINGER_C2H2_1"/>
    <property type="match status" value="10"/>
</dbReference>
<dbReference type="PANTHER" id="PTHR24399:SF23">
    <property type="entry name" value="C2H2-TYPE DOMAIN-CONTAINING PROTEIN"/>
    <property type="match status" value="1"/>
</dbReference>
<reference evidence="17" key="1">
    <citation type="journal article" date="2023" name="IScience">
        <title>Live-bearing cockroach genome reveals convergent evolutionary mechanisms linked to viviparity in insects and beyond.</title>
        <authorList>
            <person name="Fouks B."/>
            <person name="Harrison M.C."/>
            <person name="Mikhailova A.A."/>
            <person name="Marchal E."/>
            <person name="English S."/>
            <person name="Carruthers M."/>
            <person name="Jennings E.C."/>
            <person name="Chiamaka E.L."/>
            <person name="Frigard R.A."/>
            <person name="Pippel M."/>
            <person name="Attardo G.M."/>
            <person name="Benoit J.B."/>
            <person name="Bornberg-Bauer E."/>
            <person name="Tobe S.S."/>
        </authorList>
    </citation>
    <scope>NUCLEOTIDE SEQUENCE</scope>
    <source>
        <strain evidence="17">Stay&amp;Tobe</strain>
    </source>
</reference>
<dbReference type="SUPFAM" id="SSF57667">
    <property type="entry name" value="beta-beta-alpha zinc fingers"/>
    <property type="match status" value="5"/>
</dbReference>
<feature type="domain" description="THAP-type" evidence="15">
    <location>
        <begin position="18"/>
        <end position="103"/>
    </location>
</feature>
<feature type="region of interest" description="Disordered" evidence="13">
    <location>
        <begin position="368"/>
        <end position="388"/>
    </location>
</feature>
<keyword evidence="7 11" id="KW-0238">DNA-binding</keyword>
<evidence type="ECO:0000256" key="13">
    <source>
        <dbReference type="SAM" id="MobiDB-lite"/>
    </source>
</evidence>
<feature type="domain" description="C2H2-type" evidence="14">
    <location>
        <begin position="901"/>
        <end position="928"/>
    </location>
</feature>
<evidence type="ECO:0000313" key="17">
    <source>
        <dbReference type="EMBL" id="KAJ9589720.1"/>
    </source>
</evidence>
<dbReference type="GO" id="GO:0008270">
    <property type="term" value="F:zinc ion binding"/>
    <property type="evidence" value="ECO:0007669"/>
    <property type="project" value="UniProtKB-UniRule"/>
</dbReference>
<dbReference type="PROSITE" id="PS51915">
    <property type="entry name" value="ZAD"/>
    <property type="match status" value="1"/>
</dbReference>
<dbReference type="PROSITE" id="PS50950">
    <property type="entry name" value="ZF_THAP"/>
    <property type="match status" value="1"/>
</dbReference>
<comment type="caution">
    <text evidence="17">The sequence shown here is derived from an EMBL/GenBank/DDBJ whole genome shotgun (WGS) entry which is preliminary data.</text>
</comment>
<feature type="binding site" evidence="12">
    <location>
        <position position="250"/>
    </location>
    <ligand>
        <name>Zn(2+)</name>
        <dbReference type="ChEBI" id="CHEBI:29105"/>
    </ligand>
</feature>
<sequence length="952" mass="109494">MESNEENKTVAILGRTYGPRACNAWNCKNRRRNKHNKDILLVHRFPEEPERCKEWLRRAGREDLMDKPALFLHANISLCSEHFEPSCYYKKNKLRSDALPTIFNTSQSNTSSSSEFDPTEQTEYLSNEHGYCKTTSVADSEEGMEVEELILKDEHDDSQSSVKEYLAQTGEGDNSRENIDETSVDNSNVELRVTDASFGEGEEGHEHTTTNDNETVGEVRIEDVRTLCNEPFTDSLFSWEMIPDQICRLCATNNEQHPKQSIIRWLGLLNEVVPGMVTFDDGLPQHACKPCLKKLYTAIRIKVEFAEADEKLQNIMGFVKSSNEELNDNEGNVYEREFETNEKSDKNALHDYALQIRKNLISQKNKMREELNSDNEQNTSEDKYVHDNSNNLSVDEEETLGTEVNISKMEKIEDESSNFDSEESLSSYFSDDDKFEDKSNTFNNEAVSAEIYSVDEHEGTDNITFMTLTDASDIVSLEKPVQSENLIGQKRLRVSRIAAPIKRYKSELLKTDTNIPDFEYVNCEEGNKTKNDVRVNRGNEQNRKYCCLECGKSFTTYGNLRTHKIVHNESRKPEELICKICKGQFLFKKDLVLHIGTHFNGKPYGCDLCGKRYRSIFRLRTHKRYHFPPKFSCEKCGKKFHLESVLNNHKKVHSESNKFICDICGRSLSTKSILEGHLRMHEGIKPYQCQICGKRYQSFDCLRFHKLRHRGARFFCEICGKGTKDKTAMKAHMNTHTRELACKCPICLKTFANANSRAKHLKSICTDIVCIVCGDKFDTVKILEGHRTEQHAVEEIEKAAKECRTDSILCCVSCRLYIAGADQMANHMFNVHDLEHLFKCKQCLKCFLSESELEAHVTTCSVAKVRKLTDGGKCILCSKVLDGANEIMKHMRSVHKDYKPYLCETCAKSFLTKKELENHSHCHIGKKTFSCLKCDRNFRNRHTLRFHELSEH</sequence>
<dbReference type="InterPro" id="IPR013087">
    <property type="entry name" value="Znf_C2H2_type"/>
</dbReference>
<feature type="domain" description="C2H2-type" evidence="14">
    <location>
        <begin position="576"/>
        <end position="603"/>
    </location>
</feature>
<evidence type="ECO:0000256" key="5">
    <source>
        <dbReference type="ARBA" id="ARBA00022833"/>
    </source>
</evidence>
<evidence type="ECO:0000256" key="2">
    <source>
        <dbReference type="ARBA" id="ARBA00022723"/>
    </source>
</evidence>
<evidence type="ECO:0000256" key="4">
    <source>
        <dbReference type="ARBA" id="ARBA00022771"/>
    </source>
</evidence>
<dbReference type="GO" id="GO:0000978">
    <property type="term" value="F:RNA polymerase II cis-regulatory region sequence-specific DNA binding"/>
    <property type="evidence" value="ECO:0007669"/>
    <property type="project" value="TreeGrafter"/>
</dbReference>
<feature type="compositionally biased region" description="Low complexity" evidence="13">
    <location>
        <begin position="104"/>
        <end position="114"/>
    </location>
</feature>
<feature type="domain" description="C2H2-type" evidence="14">
    <location>
        <begin position="929"/>
        <end position="952"/>
    </location>
</feature>
<evidence type="ECO:0000256" key="7">
    <source>
        <dbReference type="ARBA" id="ARBA00023125"/>
    </source>
</evidence>
<keyword evidence="8" id="KW-0804">Transcription</keyword>
<dbReference type="InterPro" id="IPR012934">
    <property type="entry name" value="Znf_AD"/>
</dbReference>
<evidence type="ECO:0000259" key="14">
    <source>
        <dbReference type="PROSITE" id="PS50157"/>
    </source>
</evidence>
<feature type="domain" description="ZAD" evidence="16">
    <location>
        <begin position="245"/>
        <end position="315"/>
    </location>
</feature>
<dbReference type="AlphaFoldDB" id="A0AAD8EGI0"/>
<feature type="domain" description="C2H2-type" evidence="14">
    <location>
        <begin position="838"/>
        <end position="865"/>
    </location>
</feature>
<feature type="domain" description="C2H2-type" evidence="14">
    <location>
        <begin position="545"/>
        <end position="572"/>
    </location>
</feature>
<feature type="binding site" evidence="12">
    <location>
        <position position="247"/>
    </location>
    <ligand>
        <name>Zn(2+)</name>
        <dbReference type="ChEBI" id="CHEBI:29105"/>
    </ligand>
</feature>
<feature type="domain" description="C2H2-type" evidence="14">
    <location>
        <begin position="872"/>
        <end position="900"/>
    </location>
</feature>
<keyword evidence="9" id="KW-0539">Nucleus</keyword>
<feature type="compositionally biased region" description="Polar residues" evidence="13">
    <location>
        <begin position="115"/>
        <end position="125"/>
    </location>
</feature>
<feature type="domain" description="C2H2-type" evidence="14">
    <location>
        <begin position="659"/>
        <end position="686"/>
    </location>
</feature>
<keyword evidence="3" id="KW-0677">Repeat</keyword>